<evidence type="ECO:0000256" key="1">
    <source>
        <dbReference type="ARBA" id="ARBA00004370"/>
    </source>
</evidence>
<keyword evidence="4 6" id="KW-1133">Transmembrane helix</keyword>
<reference evidence="7 8" key="1">
    <citation type="submission" date="2017-09" db="EMBL/GenBank/DDBJ databases">
        <title>Genome sequencing of Besnoitia besnoiti strain Bb-Ger1.</title>
        <authorList>
            <person name="Schares G."/>
            <person name="Venepally P."/>
            <person name="Lorenzi H.A."/>
        </authorList>
    </citation>
    <scope>NUCLEOTIDE SEQUENCE [LARGE SCALE GENOMIC DNA]</scope>
    <source>
        <strain evidence="7 8">Bb-Ger1</strain>
    </source>
</reference>
<evidence type="ECO:0000313" key="7">
    <source>
        <dbReference type="EMBL" id="PFH34996.1"/>
    </source>
</evidence>
<feature type="transmembrane region" description="Helical" evidence="6">
    <location>
        <begin position="56"/>
        <end position="77"/>
    </location>
</feature>
<dbReference type="Pfam" id="PF03647">
    <property type="entry name" value="Tmemb_14"/>
    <property type="match status" value="1"/>
</dbReference>
<keyword evidence="8" id="KW-1185">Reference proteome</keyword>
<dbReference type="OrthoDB" id="5620at2759"/>
<evidence type="ECO:0000256" key="5">
    <source>
        <dbReference type="ARBA" id="ARBA00023136"/>
    </source>
</evidence>
<dbReference type="AlphaFoldDB" id="A0A2A9MG99"/>
<dbReference type="Proteomes" id="UP000224006">
    <property type="component" value="Chromosome V"/>
</dbReference>
<dbReference type="GeneID" id="40310811"/>
<keyword evidence="5 6" id="KW-0472">Membrane</keyword>
<evidence type="ECO:0000256" key="6">
    <source>
        <dbReference type="SAM" id="Phobius"/>
    </source>
</evidence>
<dbReference type="VEuPathDB" id="ToxoDB:BESB_058830"/>
<dbReference type="KEGG" id="bbes:BESB_058830"/>
<keyword evidence="3 6" id="KW-0812">Transmembrane</keyword>
<dbReference type="GO" id="GO:0016020">
    <property type="term" value="C:membrane"/>
    <property type="evidence" value="ECO:0007669"/>
    <property type="project" value="UniProtKB-SubCell"/>
</dbReference>
<dbReference type="InterPro" id="IPR044890">
    <property type="entry name" value="TMEM14_sf"/>
</dbReference>
<organism evidence="7 8">
    <name type="scientific">Besnoitia besnoiti</name>
    <name type="common">Apicomplexan protozoan</name>
    <dbReference type="NCBI Taxonomy" id="94643"/>
    <lineage>
        <taxon>Eukaryota</taxon>
        <taxon>Sar</taxon>
        <taxon>Alveolata</taxon>
        <taxon>Apicomplexa</taxon>
        <taxon>Conoidasida</taxon>
        <taxon>Coccidia</taxon>
        <taxon>Eucoccidiorida</taxon>
        <taxon>Eimeriorina</taxon>
        <taxon>Sarcocystidae</taxon>
        <taxon>Besnoitia</taxon>
    </lineage>
</organism>
<comment type="similarity">
    <text evidence="2">Belongs to the TMEM14 family.</text>
</comment>
<accession>A0A2A9MG99</accession>
<sequence length="110" mass="11309">MGLHHLATTSAGLLLAGGGMAYWKANSLPSLIGSAALATSFLGSTYLFTQTDHIGGAAVLSTVGGAATAAMGYKRYLVATKKTVPVTLMVIGALNVMYYGYQAIQFKGSM</sequence>
<evidence type="ECO:0008006" key="9">
    <source>
        <dbReference type="Google" id="ProtNLM"/>
    </source>
</evidence>
<feature type="transmembrane region" description="Helical" evidence="6">
    <location>
        <begin position="83"/>
        <end position="101"/>
    </location>
</feature>
<gene>
    <name evidence="7" type="ORF">BESB_058830</name>
</gene>
<dbReference type="RefSeq" id="XP_029219005.1">
    <property type="nucleotide sequence ID" value="XM_029364297.1"/>
</dbReference>
<feature type="transmembrane region" description="Helical" evidence="6">
    <location>
        <begin position="31"/>
        <end position="49"/>
    </location>
</feature>
<name>A0A2A9MG99_BESBE</name>
<dbReference type="Gene3D" id="1.10.10.1740">
    <property type="entry name" value="Transmembrane protein 14-like"/>
    <property type="match status" value="1"/>
</dbReference>
<dbReference type="InterPro" id="IPR005349">
    <property type="entry name" value="TMEM14"/>
</dbReference>
<dbReference type="EMBL" id="NWUJ01000005">
    <property type="protein sequence ID" value="PFH34996.1"/>
    <property type="molecule type" value="Genomic_DNA"/>
</dbReference>
<evidence type="ECO:0000256" key="3">
    <source>
        <dbReference type="ARBA" id="ARBA00022692"/>
    </source>
</evidence>
<comment type="caution">
    <text evidence="7">The sequence shown here is derived from an EMBL/GenBank/DDBJ whole genome shotgun (WGS) entry which is preliminary data.</text>
</comment>
<proteinExistence type="inferred from homology"/>
<evidence type="ECO:0000313" key="8">
    <source>
        <dbReference type="Proteomes" id="UP000224006"/>
    </source>
</evidence>
<comment type="subcellular location">
    <subcellularLocation>
        <location evidence="1">Membrane</location>
    </subcellularLocation>
</comment>
<evidence type="ECO:0000256" key="4">
    <source>
        <dbReference type="ARBA" id="ARBA00022989"/>
    </source>
</evidence>
<protein>
    <recommendedName>
        <fullName evidence="9">Transmembrane protein 14C</fullName>
    </recommendedName>
</protein>
<evidence type="ECO:0000256" key="2">
    <source>
        <dbReference type="ARBA" id="ARBA00007590"/>
    </source>
</evidence>